<feature type="transmembrane region" description="Helical" evidence="17">
    <location>
        <begin position="201"/>
        <end position="220"/>
    </location>
</feature>
<feature type="transmembrane region" description="Helical" evidence="17">
    <location>
        <begin position="348"/>
        <end position="369"/>
    </location>
</feature>
<keyword evidence="7 17" id="KW-0812">Transmembrane</keyword>
<comment type="catalytic activity">
    <reaction evidence="13">
        <text>N(pros)-phospho-L-histidyl-[protein](out) + sucrose = sucrose 6(G)-phosphate(in) + L-histidyl-[protein]</text>
        <dbReference type="Rhea" id="RHEA:49236"/>
        <dbReference type="Rhea" id="RHEA-COMP:9745"/>
        <dbReference type="Rhea" id="RHEA-COMP:9746"/>
        <dbReference type="ChEBI" id="CHEBI:17992"/>
        <dbReference type="ChEBI" id="CHEBI:29979"/>
        <dbReference type="ChEBI" id="CHEBI:64837"/>
        <dbReference type="ChEBI" id="CHEBI:91002"/>
        <dbReference type="EC" id="2.7.1.211"/>
    </reaction>
</comment>
<dbReference type="PROSITE" id="PS51098">
    <property type="entry name" value="PTS_EIIB_TYPE_1"/>
    <property type="match status" value="1"/>
</dbReference>
<dbReference type="GO" id="GO:0005886">
    <property type="term" value="C:plasma membrane"/>
    <property type="evidence" value="ECO:0007669"/>
    <property type="project" value="UniProtKB-SubCell"/>
</dbReference>
<dbReference type="PROSITE" id="PS51103">
    <property type="entry name" value="PTS_EIIC_TYPE_1"/>
    <property type="match status" value="1"/>
</dbReference>
<evidence type="ECO:0000256" key="7">
    <source>
        <dbReference type="ARBA" id="ARBA00022692"/>
    </source>
</evidence>
<feature type="domain" description="PTS EIIC type-1" evidence="20">
    <location>
        <begin position="131"/>
        <end position="484"/>
    </location>
</feature>
<dbReference type="Proteomes" id="UP000070452">
    <property type="component" value="Unassembled WGS sequence"/>
</dbReference>
<dbReference type="NCBIfam" id="TIGR01995">
    <property type="entry name" value="PTS-II-ABC-beta"/>
    <property type="match status" value="1"/>
</dbReference>
<comment type="caution">
    <text evidence="21">The sequence shown here is derived from an EMBL/GenBank/DDBJ whole genome shotgun (WGS) entry which is preliminary data.</text>
</comment>
<evidence type="ECO:0000259" key="18">
    <source>
        <dbReference type="PROSITE" id="PS51093"/>
    </source>
</evidence>
<evidence type="ECO:0000256" key="15">
    <source>
        <dbReference type="ARBA" id="ARBA00081008"/>
    </source>
</evidence>
<dbReference type="GO" id="GO:0090589">
    <property type="term" value="F:protein-phosphocysteine-trehalose phosphotransferase system transporter activity"/>
    <property type="evidence" value="ECO:0007669"/>
    <property type="project" value="TreeGrafter"/>
</dbReference>
<dbReference type="FunFam" id="3.30.1360.60:FF:000001">
    <property type="entry name" value="PTS system glucose-specific IIBC component PtsG"/>
    <property type="match status" value="1"/>
</dbReference>
<dbReference type="PROSITE" id="PS01035">
    <property type="entry name" value="PTS_EIIB_TYPE_1_CYS"/>
    <property type="match status" value="1"/>
</dbReference>
<evidence type="ECO:0000313" key="22">
    <source>
        <dbReference type="EMBL" id="MBX4223460.1"/>
    </source>
</evidence>
<dbReference type="Pfam" id="PF00367">
    <property type="entry name" value="PTS_EIIB"/>
    <property type="match status" value="1"/>
</dbReference>
<evidence type="ECO:0000256" key="11">
    <source>
        <dbReference type="ARBA" id="ARBA00044053"/>
    </source>
</evidence>
<reference evidence="23" key="4">
    <citation type="submission" date="2023-03" db="EMBL/GenBank/DDBJ databases">
        <authorList>
            <person name="Shen W."/>
            <person name="Cai J."/>
        </authorList>
    </citation>
    <scope>NUCLEOTIDE SEQUENCE</scope>
    <source>
        <strain evidence="23">B1010-2</strain>
    </source>
</reference>
<evidence type="ECO:0000313" key="23">
    <source>
        <dbReference type="EMBL" id="MDT2369365.1"/>
    </source>
</evidence>
<evidence type="ECO:0000256" key="2">
    <source>
        <dbReference type="ARBA" id="ARBA00022448"/>
    </source>
</evidence>
<dbReference type="Proteomes" id="UP001260956">
    <property type="component" value="Unassembled WGS sequence"/>
</dbReference>
<gene>
    <name evidence="21" type="ORF">AWT83_06345</name>
    <name evidence="24" type="ORF">EB12_01737</name>
    <name evidence="22" type="ORF">KYX88_11745</name>
    <name evidence="23" type="ORF">P6Z85_04075</name>
</gene>
<dbReference type="GO" id="GO:0015771">
    <property type="term" value="P:trehalose transport"/>
    <property type="evidence" value="ECO:0007669"/>
    <property type="project" value="TreeGrafter"/>
</dbReference>
<feature type="transmembrane region" description="Helical" evidence="17">
    <location>
        <begin position="266"/>
        <end position="291"/>
    </location>
</feature>
<evidence type="ECO:0000313" key="21">
    <source>
        <dbReference type="EMBL" id="KWX18107.1"/>
    </source>
</evidence>
<dbReference type="EMBL" id="JARPTX010000009">
    <property type="protein sequence ID" value="MDT2369365.1"/>
    <property type="molecule type" value="Genomic_DNA"/>
</dbReference>
<dbReference type="RefSeq" id="WP_002317516.1">
    <property type="nucleotide sequence ID" value="NZ_AP022341.1"/>
</dbReference>
<keyword evidence="4" id="KW-0762">Sugar transport</keyword>
<dbReference type="Pfam" id="PF00358">
    <property type="entry name" value="PTS_EIIA_1"/>
    <property type="match status" value="1"/>
</dbReference>
<dbReference type="EMBL" id="LEQJ01000011">
    <property type="protein sequence ID" value="RBS29988.1"/>
    <property type="molecule type" value="Genomic_DNA"/>
</dbReference>
<feature type="domain" description="PTS EIIA type-1" evidence="18">
    <location>
        <begin position="500"/>
        <end position="604"/>
    </location>
</feature>
<feature type="transmembrane region" description="Helical" evidence="17">
    <location>
        <begin position="447"/>
        <end position="470"/>
    </location>
</feature>
<sequence length="631" mass="68019">MEKPFSKNYTYLVRRIATALINKGEVKMDYSQLAKDIVRFVGGEENVSNVYHCATRLRFTLKDNKKADKEKVEQLEGVITVVEAGGMFQVVVGNAVNEVYDVLSKQMKLEDDASSGKRGTEKKGILNSFIDMIAAVFAPTLGVLAGSGLIKGVLALCTSLNLLTTESGTYIILNAAADAFFYFLPIFLAYTAAKKFNTDRFIAMVIAAALVYPTIVSAYSDSITLRFLGMPVILARYTSTVIPAILAVWVLSYIEPKIRKSLHESIRNLLTPFICIIVMVPITLLVVGPIADYASQLIAAGYLAVYNFSPVLSGAVIGGFWQVLVIFGLHWGLVPVMTNNLSFYGRDTLGPACMTAVAAQAGAVLGVFLKTKNKKVKSLSLSAFITALFGITEPAVYGVTLKYKRPFYIACICGAIFGGVAGAAGAGALAVATRSILSFPIYIGEGFVWLVASYFLAMISSCMLTFLFGYKDEIEEESSKDIVLSTPAAGEIIDLSEVNDPTFASGSLGEGFAIIPTDGKIYSPVNGEVSTVFPTKHAIGVVSEEGAEILIHIGIDTVNLNGKYFQSAVSDGKKVRKGDLLMEVDLQELIKEGYDPTTMVIVTNSSRFKNIITSHKKNNQTRKLASLGGSI</sequence>
<keyword evidence="10 17" id="KW-0472">Membrane</keyword>
<evidence type="ECO:0000256" key="5">
    <source>
        <dbReference type="ARBA" id="ARBA00022679"/>
    </source>
</evidence>
<feature type="transmembrane region" description="Helical" evidence="17">
    <location>
        <begin position="170"/>
        <end position="189"/>
    </location>
</feature>
<dbReference type="STRING" id="1352.AL014_10405"/>
<dbReference type="GO" id="GO:0009401">
    <property type="term" value="P:phosphoenolpyruvate-dependent sugar phosphotransferase system"/>
    <property type="evidence" value="ECO:0007669"/>
    <property type="project" value="UniProtKB-KW"/>
</dbReference>
<dbReference type="InterPro" id="IPR013013">
    <property type="entry name" value="PTS_EIIC_1"/>
</dbReference>
<dbReference type="Pfam" id="PF02378">
    <property type="entry name" value="PTS_EIIC"/>
    <property type="match status" value="1"/>
</dbReference>
<organism evidence="21 25">
    <name type="scientific">Enterococcus faecium</name>
    <name type="common">Streptococcus faecium</name>
    <dbReference type="NCBI Taxonomy" id="1352"/>
    <lineage>
        <taxon>Bacteria</taxon>
        <taxon>Bacillati</taxon>
        <taxon>Bacillota</taxon>
        <taxon>Bacilli</taxon>
        <taxon>Lactobacillales</taxon>
        <taxon>Enterococcaceae</taxon>
        <taxon>Enterococcus</taxon>
    </lineage>
</organism>
<feature type="transmembrane region" description="Helical" evidence="17">
    <location>
        <begin position="125"/>
        <end position="150"/>
    </location>
</feature>
<dbReference type="InterPro" id="IPR003352">
    <property type="entry name" value="PTS_EIIC"/>
</dbReference>
<dbReference type="InterPro" id="IPR011297">
    <property type="entry name" value="PTS_IIABC_b_glu"/>
</dbReference>
<comment type="function">
    <text evidence="12">The phosphoenolpyruvate-dependent sugar phosphotransferase system (sugar PTS), a major carbohydrate active transport system, catalyzes the phosphorylation of incoming sugar substrates concomitantly with their translocation across the cell membrane. This system is involved in sucrose transport.</text>
</comment>
<dbReference type="PROSITE" id="PS00371">
    <property type="entry name" value="PTS_EIIA_TYPE_1_HIS"/>
    <property type="match status" value="1"/>
</dbReference>
<proteinExistence type="predicted"/>
<evidence type="ECO:0000256" key="16">
    <source>
        <dbReference type="PROSITE-ProRule" id="PRU00421"/>
    </source>
</evidence>
<dbReference type="FunFam" id="2.70.70.10:FF:000001">
    <property type="entry name" value="PTS system glucose-specific IIA component"/>
    <property type="match status" value="1"/>
</dbReference>
<dbReference type="InterPro" id="IPR036878">
    <property type="entry name" value="Glu_permease_IIB"/>
</dbReference>
<evidence type="ECO:0000313" key="25">
    <source>
        <dbReference type="Proteomes" id="UP000070452"/>
    </source>
</evidence>
<dbReference type="Gene3D" id="3.30.1360.60">
    <property type="entry name" value="Glucose permease domain IIB"/>
    <property type="match status" value="1"/>
</dbReference>
<evidence type="ECO:0000256" key="14">
    <source>
        <dbReference type="ARBA" id="ARBA00074554"/>
    </source>
</evidence>
<protein>
    <recommendedName>
        <fullName evidence="14">PTS system sucrose-specific EIIBCA component</fullName>
        <ecNumber evidence="11">2.7.1.211</ecNumber>
    </recommendedName>
    <alternativeName>
        <fullName evidence="15">EIIBCA-Scr</fullName>
    </alternativeName>
</protein>
<dbReference type="InterPro" id="IPR001127">
    <property type="entry name" value="PTS_EIIA_1_perm"/>
</dbReference>
<dbReference type="PANTHER" id="PTHR30175:SF1">
    <property type="entry name" value="PTS SYSTEM ARBUTIN-, CELLOBIOSE-, AND SALICIN-SPECIFIC EIIBC COMPONENT-RELATED"/>
    <property type="match status" value="1"/>
</dbReference>
<dbReference type="InterPro" id="IPR011055">
    <property type="entry name" value="Dup_hybrid_motif"/>
</dbReference>
<evidence type="ECO:0000256" key="1">
    <source>
        <dbReference type="ARBA" id="ARBA00004651"/>
    </source>
</evidence>
<keyword evidence="9 17" id="KW-1133">Transmembrane helix</keyword>
<dbReference type="SUPFAM" id="SSF51261">
    <property type="entry name" value="Duplicated hybrid motif"/>
    <property type="match status" value="1"/>
</dbReference>
<evidence type="ECO:0000259" key="19">
    <source>
        <dbReference type="PROSITE" id="PS51098"/>
    </source>
</evidence>
<keyword evidence="8" id="KW-0418">Kinase</keyword>
<dbReference type="InterPro" id="IPR001996">
    <property type="entry name" value="PTS_IIB_1"/>
</dbReference>
<feature type="transmembrane region" description="Helical" evidence="17">
    <location>
        <begin position="381"/>
        <end position="400"/>
    </location>
</feature>
<dbReference type="CDD" id="cd00212">
    <property type="entry name" value="PTS_IIB_glc"/>
    <property type="match status" value="1"/>
</dbReference>
<evidence type="ECO:0000256" key="12">
    <source>
        <dbReference type="ARBA" id="ARBA00045139"/>
    </source>
</evidence>
<reference evidence="21 25" key="2">
    <citation type="submission" date="2016-01" db="EMBL/GenBank/DDBJ databases">
        <title>Molecular Mechanisms for transfer of large genomic segments between Enterococcus faecium strains.</title>
        <authorList>
            <person name="Garcia-Solache M.A."/>
            <person name="Lebreton F."/>
            <person name="Mclaughlin R.E."/>
            <person name="Whiteaker J.D."/>
            <person name="Gilmore M.S."/>
            <person name="Rice L.B."/>
        </authorList>
    </citation>
    <scope>NUCLEOTIDE SEQUENCE [LARGE SCALE GENOMIC DNA]</scope>
    <source>
        <strain evidence="21 25">D344RRF x C68</strain>
    </source>
</reference>
<dbReference type="AlphaFoldDB" id="A0A132P781"/>
<dbReference type="PANTHER" id="PTHR30175">
    <property type="entry name" value="PHOSPHOTRANSFERASE SYSTEM TRANSPORT PROTEIN"/>
    <property type="match status" value="1"/>
</dbReference>
<reference evidence="22" key="3">
    <citation type="journal article" date="2022" name="J. Anim. Sci.">
        <title>Whole genome sequence analyses-based assessment of virulence potential and antimicrobial susceptibilities and resistance of Enterococcus faecium strains isolated from commercial swine and cattle probiotic products.</title>
        <authorList>
            <person name="Shridhar P.B."/>
            <person name="Amachawadi R.G."/>
            <person name="Tokach M."/>
            <person name="Patel I."/>
            <person name="Gangiredla J."/>
            <person name="Mammel M."/>
            <person name="Nagaraja T.G."/>
        </authorList>
    </citation>
    <scope>NUCLEOTIDE SEQUENCE</scope>
    <source>
        <strain evidence="22">EF215</strain>
    </source>
</reference>
<dbReference type="NCBIfam" id="TIGR00830">
    <property type="entry name" value="PTBA"/>
    <property type="match status" value="1"/>
</dbReference>
<evidence type="ECO:0000256" key="3">
    <source>
        <dbReference type="ARBA" id="ARBA00022475"/>
    </source>
</evidence>
<evidence type="ECO:0000256" key="10">
    <source>
        <dbReference type="ARBA" id="ARBA00023136"/>
    </source>
</evidence>
<evidence type="ECO:0000313" key="26">
    <source>
        <dbReference type="Proteomes" id="UP000253144"/>
    </source>
</evidence>
<feature type="transmembrane region" description="Helical" evidence="17">
    <location>
        <begin position="311"/>
        <end position="336"/>
    </location>
</feature>
<dbReference type="PROSITE" id="PS51093">
    <property type="entry name" value="PTS_EIIA_TYPE_1"/>
    <property type="match status" value="1"/>
</dbReference>
<accession>A0A132P781</accession>
<dbReference type="Proteomes" id="UP000253144">
    <property type="component" value="Unassembled WGS sequence"/>
</dbReference>
<evidence type="ECO:0000256" key="6">
    <source>
        <dbReference type="ARBA" id="ARBA00022683"/>
    </source>
</evidence>
<evidence type="ECO:0000256" key="8">
    <source>
        <dbReference type="ARBA" id="ARBA00022777"/>
    </source>
</evidence>
<evidence type="ECO:0000256" key="9">
    <source>
        <dbReference type="ARBA" id="ARBA00022989"/>
    </source>
</evidence>
<feature type="transmembrane region" description="Helical" evidence="17">
    <location>
        <begin position="232"/>
        <end position="254"/>
    </location>
</feature>
<evidence type="ECO:0000256" key="4">
    <source>
        <dbReference type="ARBA" id="ARBA00022597"/>
    </source>
</evidence>
<keyword evidence="3" id="KW-1003">Cell membrane</keyword>
<comment type="subcellular location">
    <subcellularLocation>
        <location evidence="1">Cell membrane</location>
        <topology evidence="1">Multi-pass membrane protein</topology>
    </subcellularLocation>
</comment>
<feature type="domain" description="PTS EIIB type-1" evidence="19">
    <location>
        <begin position="31"/>
        <end position="113"/>
    </location>
</feature>
<keyword evidence="6" id="KW-0598">Phosphotransferase system</keyword>
<keyword evidence="2" id="KW-0813">Transport</keyword>
<dbReference type="GO" id="GO:0008982">
    <property type="term" value="F:protein-N(PI)-phosphohistidine-sugar phosphotransferase activity"/>
    <property type="evidence" value="ECO:0007669"/>
    <property type="project" value="InterPro"/>
</dbReference>
<dbReference type="Gene3D" id="2.70.70.10">
    <property type="entry name" value="Glucose Permease (Domain IIA)"/>
    <property type="match status" value="1"/>
</dbReference>
<keyword evidence="5 22" id="KW-0808">Transferase</keyword>
<reference evidence="24 26" key="1">
    <citation type="submission" date="2015-06" db="EMBL/GenBank/DDBJ databases">
        <title>The Genome Sequence of Enterococcus faecium 131EA1.</title>
        <authorList>
            <consortium name="The Broad Institute Genomics Platform"/>
            <consortium name="The Broad Institute Genome Sequencing Center for Infectious Disease"/>
            <person name="Earl A.M."/>
            <person name="Van Tyne D."/>
            <person name="Lebreton F."/>
            <person name="Saavedra J.T."/>
            <person name="Gilmore M.S."/>
            <person name="Manson Mcguire A."/>
            <person name="Clock S."/>
            <person name="Crupain M."/>
            <person name="Rangan U."/>
            <person name="Young S."/>
            <person name="Abouelleil A."/>
            <person name="Cao P."/>
            <person name="Chapman S.B."/>
            <person name="Griggs A."/>
            <person name="Priest M."/>
            <person name="Shea T."/>
            <person name="Wortman J."/>
            <person name="Nusbaum C."/>
            <person name="Birren B."/>
        </authorList>
    </citation>
    <scope>NUCLEOTIDE SEQUENCE [LARGE SCALE GENOMIC DNA]</scope>
    <source>
        <strain evidence="24 26">131EA1</strain>
    </source>
</reference>
<dbReference type="EC" id="2.7.1.211" evidence="11"/>
<evidence type="ECO:0000256" key="17">
    <source>
        <dbReference type="SAM" id="Phobius"/>
    </source>
</evidence>
<dbReference type="InterPro" id="IPR018113">
    <property type="entry name" value="PTrfase_EIIB_Cys"/>
</dbReference>
<dbReference type="EMBL" id="LRHK01000001">
    <property type="protein sequence ID" value="KWX18107.1"/>
    <property type="molecule type" value="Genomic_DNA"/>
</dbReference>
<dbReference type="EMBL" id="JAIFOC010000118">
    <property type="protein sequence ID" value="MBX4223460.1"/>
    <property type="molecule type" value="Genomic_DNA"/>
</dbReference>
<feature type="active site" description="Phosphocysteine intermediate; for EIIB activity" evidence="16">
    <location>
        <position position="53"/>
    </location>
</feature>
<dbReference type="InterPro" id="IPR050558">
    <property type="entry name" value="PTS_Sugar-Specific_Components"/>
</dbReference>
<evidence type="ECO:0000256" key="13">
    <source>
        <dbReference type="ARBA" id="ARBA00048931"/>
    </source>
</evidence>
<feature type="transmembrane region" description="Helical" evidence="17">
    <location>
        <begin position="407"/>
        <end position="432"/>
    </location>
</feature>
<dbReference type="GO" id="GO:0016301">
    <property type="term" value="F:kinase activity"/>
    <property type="evidence" value="ECO:0007669"/>
    <property type="project" value="UniProtKB-KW"/>
</dbReference>
<dbReference type="Proteomes" id="UP001139644">
    <property type="component" value="Unassembled WGS sequence"/>
</dbReference>
<name>A0A132P781_ENTFC</name>
<evidence type="ECO:0000259" key="20">
    <source>
        <dbReference type="PROSITE" id="PS51103"/>
    </source>
</evidence>
<evidence type="ECO:0000313" key="24">
    <source>
        <dbReference type="EMBL" id="RBS29988.1"/>
    </source>
</evidence>
<dbReference type="SUPFAM" id="SSF55604">
    <property type="entry name" value="Glucose permease domain IIB"/>
    <property type="match status" value="1"/>
</dbReference>